<gene>
    <name evidence="1" type="ORF">prwr041_21740</name>
</gene>
<evidence type="ECO:0008006" key="3">
    <source>
        <dbReference type="Google" id="ProtNLM"/>
    </source>
</evidence>
<sequence length="150" mass="16775">MSLCLFTTSYSQGKDTTTVCSTFKRTTEDLTARFKSYFYDESGHMNCSKLPNFSAKECAVVAQDGSDILEMLTDITGVDVPITDTYKYKFVSSDGQTTISITGKLNPGKTFEYATMEVNIPSCPEIQTIHIVTGEYFDKIEEDIPIRLIK</sequence>
<dbReference type="EMBL" id="AP024484">
    <property type="protein sequence ID" value="BCS86281.1"/>
    <property type="molecule type" value="Genomic_DNA"/>
</dbReference>
<accession>A0ABM7P0L4</accession>
<dbReference type="Proteomes" id="UP001319045">
    <property type="component" value="Chromosome"/>
</dbReference>
<reference evidence="1 2" key="1">
    <citation type="journal article" date="2022" name="Int. J. Syst. Evol. Microbiol.">
        <title>Prevotella herbatica sp. nov., a plant polysaccharide-decomposing anaerobic bacterium isolated from a methanogenic reactor.</title>
        <authorList>
            <person name="Uek A."/>
            <person name="Tonouchi A."/>
            <person name="Kaku N."/>
            <person name="Ueki K."/>
        </authorList>
    </citation>
    <scope>NUCLEOTIDE SEQUENCE [LARGE SCALE GENOMIC DNA]</scope>
    <source>
        <strain evidence="1 2">WR041</strain>
    </source>
</reference>
<keyword evidence="2" id="KW-1185">Reference proteome</keyword>
<name>A0ABM7P0L4_9BACT</name>
<evidence type="ECO:0000313" key="2">
    <source>
        <dbReference type="Proteomes" id="UP001319045"/>
    </source>
</evidence>
<evidence type="ECO:0000313" key="1">
    <source>
        <dbReference type="EMBL" id="BCS86281.1"/>
    </source>
</evidence>
<protein>
    <recommendedName>
        <fullName evidence="3">DUF4840 domain-containing protein</fullName>
    </recommendedName>
</protein>
<organism evidence="1 2">
    <name type="scientific">Prevotella herbatica</name>
    <dbReference type="NCBI Taxonomy" id="2801997"/>
    <lineage>
        <taxon>Bacteria</taxon>
        <taxon>Pseudomonadati</taxon>
        <taxon>Bacteroidota</taxon>
        <taxon>Bacteroidia</taxon>
        <taxon>Bacteroidales</taxon>
        <taxon>Prevotellaceae</taxon>
        <taxon>Prevotella</taxon>
    </lineage>
</organism>
<proteinExistence type="predicted"/>